<dbReference type="InterPro" id="IPR050582">
    <property type="entry name" value="HAD-like_SerB"/>
</dbReference>
<evidence type="ECO:0000313" key="5">
    <source>
        <dbReference type="Proteomes" id="UP000288587"/>
    </source>
</evidence>
<evidence type="ECO:0000256" key="3">
    <source>
        <dbReference type="ARBA" id="ARBA00022842"/>
    </source>
</evidence>
<keyword evidence="3" id="KW-0460">Magnesium</keyword>
<dbReference type="Gene3D" id="3.40.50.1000">
    <property type="entry name" value="HAD superfamily/HAD-like"/>
    <property type="match status" value="1"/>
</dbReference>
<dbReference type="OrthoDB" id="9784466at2"/>
<dbReference type="GO" id="GO:0016787">
    <property type="term" value="F:hydrolase activity"/>
    <property type="evidence" value="ECO:0007669"/>
    <property type="project" value="UniProtKB-KW"/>
</dbReference>
<proteinExistence type="predicted"/>
<protein>
    <submittedName>
        <fullName evidence="4">HAD family hydrolase</fullName>
    </submittedName>
</protein>
<keyword evidence="2 4" id="KW-0378">Hydrolase</keyword>
<dbReference type="EMBL" id="SACM01000001">
    <property type="protein sequence ID" value="RVT87637.1"/>
    <property type="molecule type" value="Genomic_DNA"/>
</dbReference>
<dbReference type="CDD" id="cd02612">
    <property type="entry name" value="HAD_PGPPase"/>
    <property type="match status" value="1"/>
</dbReference>
<keyword evidence="1" id="KW-0479">Metal-binding</keyword>
<gene>
    <name evidence="4" type="ORF">EOD73_01000</name>
</gene>
<evidence type="ECO:0000313" key="4">
    <source>
        <dbReference type="EMBL" id="RVT87637.1"/>
    </source>
</evidence>
<comment type="caution">
    <text evidence="4">The sequence shown here is derived from an EMBL/GenBank/DDBJ whole genome shotgun (WGS) entry which is preliminary data.</text>
</comment>
<evidence type="ECO:0000256" key="1">
    <source>
        <dbReference type="ARBA" id="ARBA00022723"/>
    </source>
</evidence>
<organism evidence="4 5">
    <name type="scientific">Inhella crocodyli</name>
    <dbReference type="NCBI Taxonomy" id="2499851"/>
    <lineage>
        <taxon>Bacteria</taxon>
        <taxon>Pseudomonadati</taxon>
        <taxon>Pseudomonadota</taxon>
        <taxon>Betaproteobacteria</taxon>
        <taxon>Burkholderiales</taxon>
        <taxon>Sphaerotilaceae</taxon>
        <taxon>Inhella</taxon>
    </lineage>
</organism>
<evidence type="ECO:0000256" key="2">
    <source>
        <dbReference type="ARBA" id="ARBA00022801"/>
    </source>
</evidence>
<keyword evidence="5" id="KW-1185">Reference proteome</keyword>
<dbReference type="Pfam" id="PF12710">
    <property type="entry name" value="HAD"/>
    <property type="match status" value="1"/>
</dbReference>
<sequence length="222" mass="24531">MNLTLFDLDGTLLPFDSDHAFGQFLVDHGWADGADWAARNDQFYADYCAGQLDQAAYIDFATSAWRHRPLPEAEAMRERFMAEVVRPGLHDNARSLVRRHQAAGDLVALVTATNEFVTAPIAAAFGIEHLIAVELEREADGRFSGRIQGVPSFQAGKITRVRAWLSGLGHRWEDFAETRCYSDSPNDLPLLEAVSHPVATNPSPALEATALSRGWPVLRLFA</sequence>
<dbReference type="Gene3D" id="1.20.1440.100">
    <property type="entry name" value="SG protein - dephosphorylation function"/>
    <property type="match status" value="1"/>
</dbReference>
<dbReference type="NCBIfam" id="TIGR01488">
    <property type="entry name" value="HAD-SF-IB"/>
    <property type="match status" value="1"/>
</dbReference>
<dbReference type="NCBIfam" id="TIGR01490">
    <property type="entry name" value="HAD-SF-IB-hyp1"/>
    <property type="match status" value="1"/>
</dbReference>
<dbReference type="AlphaFoldDB" id="A0A3S2VHY4"/>
<accession>A0A3S2VHY4</accession>
<dbReference type="PANTHER" id="PTHR43344:SF13">
    <property type="entry name" value="PHOSPHATASE RV3661-RELATED"/>
    <property type="match status" value="1"/>
</dbReference>
<dbReference type="InterPro" id="IPR023214">
    <property type="entry name" value="HAD_sf"/>
</dbReference>
<dbReference type="Proteomes" id="UP000288587">
    <property type="component" value="Unassembled WGS sequence"/>
</dbReference>
<dbReference type="GO" id="GO:0046872">
    <property type="term" value="F:metal ion binding"/>
    <property type="evidence" value="ECO:0007669"/>
    <property type="project" value="UniProtKB-KW"/>
</dbReference>
<dbReference type="RefSeq" id="WP_127680004.1">
    <property type="nucleotide sequence ID" value="NZ_SACM01000001.1"/>
</dbReference>
<dbReference type="InterPro" id="IPR036412">
    <property type="entry name" value="HAD-like_sf"/>
</dbReference>
<dbReference type="PANTHER" id="PTHR43344">
    <property type="entry name" value="PHOSPHOSERINE PHOSPHATASE"/>
    <property type="match status" value="1"/>
</dbReference>
<reference evidence="4 5" key="1">
    <citation type="submission" date="2019-01" db="EMBL/GenBank/DDBJ databases">
        <authorList>
            <person name="Chen W.-M."/>
        </authorList>
    </citation>
    <scope>NUCLEOTIDE SEQUENCE [LARGE SCALE GENOMIC DNA]</scope>
    <source>
        <strain evidence="4 5">CCP-18</strain>
    </source>
</reference>
<dbReference type="InterPro" id="IPR006385">
    <property type="entry name" value="HAD_hydro_SerB1"/>
</dbReference>
<dbReference type="SUPFAM" id="SSF56784">
    <property type="entry name" value="HAD-like"/>
    <property type="match status" value="1"/>
</dbReference>
<name>A0A3S2VHY4_9BURK</name>